<dbReference type="EMBL" id="JAWHQM010000060">
    <property type="protein sequence ID" value="KAK5636011.1"/>
    <property type="molecule type" value="Genomic_DNA"/>
</dbReference>
<name>A0AAN7UZW0_9PEZI</name>
<keyword evidence="1" id="KW-0812">Transmembrane</keyword>
<protein>
    <submittedName>
        <fullName evidence="2">Uncharacterized protein</fullName>
    </submittedName>
</protein>
<sequence>MMLTQYNYLFALGVIFAAFDTWNIGASIFEFAGALGVGARVTDTIRTKIVSPGHYVDQTAVLMLVKKAFALIPFSFSLTAILFTMLLIWKGGSYEINLTEGGIAGAIIGTGISLAL</sequence>
<evidence type="ECO:0000313" key="2">
    <source>
        <dbReference type="EMBL" id="KAK5636011.1"/>
    </source>
</evidence>
<evidence type="ECO:0000256" key="1">
    <source>
        <dbReference type="SAM" id="Phobius"/>
    </source>
</evidence>
<gene>
    <name evidence="2" type="ORF">RRF57_011723</name>
</gene>
<accession>A0AAN7UZW0</accession>
<reference evidence="2 3" key="1">
    <citation type="submission" date="2023-10" db="EMBL/GenBank/DDBJ databases">
        <title>Draft genome sequence of Xylaria bambusicola isolate GMP-LS, the root and basal stem rot pathogen of sugarcane in Indonesia.</title>
        <authorList>
            <person name="Selvaraj P."/>
            <person name="Muralishankar V."/>
            <person name="Muruganantham S."/>
            <person name="Sp S."/>
            <person name="Haryani S."/>
            <person name="Lau K.J.X."/>
            <person name="Naqvi N.I."/>
        </authorList>
    </citation>
    <scope>NUCLEOTIDE SEQUENCE [LARGE SCALE GENOMIC DNA]</scope>
    <source>
        <strain evidence="2">GMP-LS</strain>
    </source>
</reference>
<comment type="caution">
    <text evidence="2">The sequence shown here is derived from an EMBL/GenBank/DDBJ whole genome shotgun (WGS) entry which is preliminary data.</text>
</comment>
<keyword evidence="3" id="KW-1185">Reference proteome</keyword>
<feature type="transmembrane region" description="Helical" evidence="1">
    <location>
        <begin position="68"/>
        <end position="89"/>
    </location>
</feature>
<dbReference type="Proteomes" id="UP001305414">
    <property type="component" value="Unassembled WGS sequence"/>
</dbReference>
<keyword evidence="1" id="KW-1133">Transmembrane helix</keyword>
<dbReference type="AlphaFoldDB" id="A0AAN7UZW0"/>
<keyword evidence="1" id="KW-0472">Membrane</keyword>
<proteinExistence type="predicted"/>
<evidence type="ECO:0000313" key="3">
    <source>
        <dbReference type="Proteomes" id="UP001305414"/>
    </source>
</evidence>
<organism evidence="2 3">
    <name type="scientific">Xylaria bambusicola</name>
    <dbReference type="NCBI Taxonomy" id="326684"/>
    <lineage>
        <taxon>Eukaryota</taxon>
        <taxon>Fungi</taxon>
        <taxon>Dikarya</taxon>
        <taxon>Ascomycota</taxon>
        <taxon>Pezizomycotina</taxon>
        <taxon>Sordariomycetes</taxon>
        <taxon>Xylariomycetidae</taxon>
        <taxon>Xylariales</taxon>
        <taxon>Xylariaceae</taxon>
        <taxon>Xylaria</taxon>
    </lineage>
</organism>